<accession>A0A7W9JH18</accession>
<protein>
    <recommendedName>
        <fullName evidence="4">DivIVA domain-containing protein</fullName>
    </recommendedName>
</protein>
<dbReference type="Proteomes" id="UP000567246">
    <property type="component" value="Unassembled WGS sequence"/>
</dbReference>
<evidence type="ECO:0000256" key="1">
    <source>
        <dbReference type="SAM" id="Coils"/>
    </source>
</evidence>
<reference evidence="2 3" key="1">
    <citation type="submission" date="2020-08" db="EMBL/GenBank/DDBJ databases">
        <title>Sequencing the genomes of 1000 actinobacteria strains.</title>
        <authorList>
            <person name="Klenk H.-P."/>
        </authorList>
    </citation>
    <scope>NUCLEOTIDE SEQUENCE [LARGE SCALE GENOMIC DNA]</scope>
    <source>
        <strain evidence="2 3">DSM 17945</strain>
    </source>
</reference>
<feature type="coiled-coil region" evidence="1">
    <location>
        <begin position="76"/>
        <end position="110"/>
    </location>
</feature>
<comment type="caution">
    <text evidence="2">The sequence shown here is derived from an EMBL/GenBank/DDBJ whole genome shotgun (WGS) entry which is preliminary data.</text>
</comment>
<dbReference type="AlphaFoldDB" id="A0A7W9JH18"/>
<organism evidence="2 3">
    <name type="scientific">Micrococcus endophyticus</name>
    <dbReference type="NCBI Taxonomy" id="455343"/>
    <lineage>
        <taxon>Bacteria</taxon>
        <taxon>Bacillati</taxon>
        <taxon>Actinomycetota</taxon>
        <taxon>Actinomycetes</taxon>
        <taxon>Micrococcales</taxon>
        <taxon>Micrococcaceae</taxon>
        <taxon>Micrococcus</taxon>
    </lineage>
</organism>
<dbReference type="EMBL" id="JACHMW010000001">
    <property type="protein sequence ID" value="MBB5847773.1"/>
    <property type="molecule type" value="Genomic_DNA"/>
</dbReference>
<evidence type="ECO:0000313" key="3">
    <source>
        <dbReference type="Proteomes" id="UP000567246"/>
    </source>
</evidence>
<keyword evidence="1" id="KW-0175">Coiled coil</keyword>
<evidence type="ECO:0000313" key="2">
    <source>
        <dbReference type="EMBL" id="MBB5847773.1"/>
    </source>
</evidence>
<proteinExistence type="predicted"/>
<name>A0A7W9JH18_9MICC</name>
<keyword evidence="3" id="KW-1185">Reference proteome</keyword>
<evidence type="ECO:0008006" key="4">
    <source>
        <dbReference type="Google" id="ProtNLM"/>
    </source>
</evidence>
<sequence>MSTPLWIAVIAALVVVVAALAAAAAGRLTLRAGEPAGQAPVHPVALPERPRADDVAFVRLAVAVPGYQRDQVDAVLLSLRDALADREDQVAALRARLAELEADAARDAERTGPR</sequence>
<dbReference type="RefSeq" id="WP_184170241.1">
    <property type="nucleotide sequence ID" value="NZ_BAABAG010000002.1"/>
</dbReference>
<gene>
    <name evidence="2" type="ORF">HDA33_000337</name>
</gene>